<evidence type="ECO:0000256" key="3">
    <source>
        <dbReference type="ARBA" id="ARBA00022821"/>
    </source>
</evidence>
<dbReference type="PANTHER" id="PTHR43670:SF130">
    <property type="entry name" value="INACTIVE PROTEIN RESTRICTED TEV MOVEMENT 2-LIKE"/>
    <property type="match status" value="1"/>
</dbReference>
<evidence type="ECO:0000313" key="9">
    <source>
        <dbReference type="Proteomes" id="UP000288805"/>
    </source>
</evidence>
<keyword evidence="2" id="KW-0472">Membrane</keyword>
<dbReference type="GO" id="GO:0005886">
    <property type="term" value="C:plasma membrane"/>
    <property type="evidence" value="ECO:0007669"/>
    <property type="project" value="UniProtKB-SubCell"/>
</dbReference>
<dbReference type="PROSITE" id="PS01031">
    <property type="entry name" value="SHSP"/>
    <property type="match status" value="1"/>
</dbReference>
<dbReference type="GO" id="GO:0006952">
    <property type="term" value="P:defense response"/>
    <property type="evidence" value="ECO:0007669"/>
    <property type="project" value="UniProtKB-KW"/>
</dbReference>
<sequence length="206" mass="23162">MASVEGAKEGKTRRNSSDHLSFQDIVPSSGWSEDENVTISLLIFLREEVKLQVDYQTNQLMASGERRVSELKYIRFKQTFKLPNNSDIEKITAKFEGEILYVIVPKVKEQKEEPKEENGTASTVAEENVNEKPNKGDDKQGENIDGERNKQCEGVDKVFKEKLGRDAGLLECVISKLRKNKGIVMTAVLAFSLGVFITRKFESGGE</sequence>
<evidence type="ECO:0000256" key="1">
    <source>
        <dbReference type="ARBA" id="ARBA00004162"/>
    </source>
</evidence>
<dbReference type="SUPFAM" id="SSF49764">
    <property type="entry name" value="HSP20-like chaperones"/>
    <property type="match status" value="1"/>
</dbReference>
<evidence type="ECO:0000256" key="6">
    <source>
        <dbReference type="SAM" id="MobiDB-lite"/>
    </source>
</evidence>
<comment type="similarity">
    <text evidence="4 5">Belongs to the small heat shock protein (HSP20) family.</text>
</comment>
<dbReference type="Pfam" id="PF00011">
    <property type="entry name" value="HSP20"/>
    <property type="match status" value="1"/>
</dbReference>
<gene>
    <name evidence="8" type="ORF">CK203_031788</name>
</gene>
<evidence type="ECO:0000256" key="4">
    <source>
        <dbReference type="PROSITE-ProRule" id="PRU00285"/>
    </source>
</evidence>
<dbReference type="Gene3D" id="2.60.40.790">
    <property type="match status" value="1"/>
</dbReference>
<dbReference type="PANTHER" id="PTHR43670">
    <property type="entry name" value="HEAT SHOCK PROTEIN 26"/>
    <property type="match status" value="1"/>
</dbReference>
<dbReference type="AlphaFoldDB" id="A0A438I365"/>
<proteinExistence type="inferred from homology"/>
<feature type="compositionally biased region" description="Basic and acidic residues" evidence="6">
    <location>
        <begin position="129"/>
        <end position="147"/>
    </location>
</feature>
<evidence type="ECO:0000313" key="8">
    <source>
        <dbReference type="EMBL" id="RVW91154.1"/>
    </source>
</evidence>
<dbReference type="CDD" id="cd06464">
    <property type="entry name" value="ACD_sHsps-like"/>
    <property type="match status" value="1"/>
</dbReference>
<feature type="region of interest" description="Disordered" evidence="6">
    <location>
        <begin position="111"/>
        <end position="147"/>
    </location>
</feature>
<name>A0A438I365_VITVI</name>
<protein>
    <recommendedName>
        <fullName evidence="7">SHSP domain-containing protein</fullName>
    </recommendedName>
</protein>
<evidence type="ECO:0000256" key="2">
    <source>
        <dbReference type="ARBA" id="ARBA00022475"/>
    </source>
</evidence>
<feature type="domain" description="SHSP" evidence="7">
    <location>
        <begin position="16"/>
        <end position="122"/>
    </location>
</feature>
<keyword evidence="3" id="KW-0611">Plant defense</keyword>
<reference evidence="8 9" key="1">
    <citation type="journal article" date="2018" name="PLoS Genet.">
        <title>Population sequencing reveals clonal diversity and ancestral inbreeding in the grapevine cultivar Chardonnay.</title>
        <authorList>
            <person name="Roach M.J."/>
            <person name="Johnson D.L."/>
            <person name="Bohlmann J."/>
            <person name="van Vuuren H.J."/>
            <person name="Jones S.J."/>
            <person name="Pretorius I.S."/>
            <person name="Schmidt S.A."/>
            <person name="Borneman A.R."/>
        </authorList>
    </citation>
    <scope>NUCLEOTIDE SEQUENCE [LARGE SCALE GENOMIC DNA]</scope>
    <source>
        <strain evidence="9">cv. Chardonnay</strain>
        <tissue evidence="8">Leaf</tissue>
    </source>
</reference>
<comment type="caution">
    <text evidence="8">The sequence shown here is derived from an EMBL/GenBank/DDBJ whole genome shotgun (WGS) entry which is preliminary data.</text>
</comment>
<evidence type="ECO:0000256" key="5">
    <source>
        <dbReference type="RuleBase" id="RU003616"/>
    </source>
</evidence>
<dbReference type="Proteomes" id="UP000288805">
    <property type="component" value="Unassembled WGS sequence"/>
</dbReference>
<accession>A0A438I365</accession>
<evidence type="ECO:0000259" key="7">
    <source>
        <dbReference type="PROSITE" id="PS01031"/>
    </source>
</evidence>
<dbReference type="InterPro" id="IPR002068">
    <property type="entry name" value="A-crystallin/Hsp20_dom"/>
</dbReference>
<dbReference type="InterPro" id="IPR008978">
    <property type="entry name" value="HSP20-like_chaperone"/>
</dbReference>
<organism evidence="8 9">
    <name type="scientific">Vitis vinifera</name>
    <name type="common">Grape</name>
    <dbReference type="NCBI Taxonomy" id="29760"/>
    <lineage>
        <taxon>Eukaryota</taxon>
        <taxon>Viridiplantae</taxon>
        <taxon>Streptophyta</taxon>
        <taxon>Embryophyta</taxon>
        <taxon>Tracheophyta</taxon>
        <taxon>Spermatophyta</taxon>
        <taxon>Magnoliopsida</taxon>
        <taxon>eudicotyledons</taxon>
        <taxon>Gunneridae</taxon>
        <taxon>Pentapetalae</taxon>
        <taxon>rosids</taxon>
        <taxon>Vitales</taxon>
        <taxon>Vitaceae</taxon>
        <taxon>Viteae</taxon>
        <taxon>Vitis</taxon>
    </lineage>
</organism>
<comment type="subcellular location">
    <subcellularLocation>
        <location evidence="1">Cell membrane</location>
        <topology evidence="1">Single-pass membrane protein</topology>
    </subcellularLocation>
</comment>
<dbReference type="EMBL" id="QGNW01000148">
    <property type="protein sequence ID" value="RVW91154.1"/>
    <property type="molecule type" value="Genomic_DNA"/>
</dbReference>
<keyword evidence="2" id="KW-1003">Cell membrane</keyword>